<evidence type="ECO:0000256" key="2">
    <source>
        <dbReference type="ARBA" id="ARBA00023002"/>
    </source>
</evidence>
<accession>A0A498S691</accession>
<dbReference type="STRING" id="6277.A0A498S691"/>
<dbReference type="PANTHER" id="PTHR43570">
    <property type="entry name" value="ALDEHYDE DEHYDROGENASE"/>
    <property type="match status" value="1"/>
</dbReference>
<dbReference type="InterPro" id="IPR016163">
    <property type="entry name" value="Ald_DH_C"/>
</dbReference>
<dbReference type="GO" id="GO:0006081">
    <property type="term" value="P:aldehyde metabolic process"/>
    <property type="evidence" value="ECO:0007669"/>
    <property type="project" value="InterPro"/>
</dbReference>
<dbReference type="FunFam" id="3.40.605.10:FF:000004">
    <property type="entry name" value="Aldehyde dehydrogenase"/>
    <property type="match status" value="1"/>
</dbReference>
<dbReference type="InterPro" id="IPR029510">
    <property type="entry name" value="Ald_DH_CS_GLU"/>
</dbReference>
<evidence type="ECO:0000256" key="6">
    <source>
        <dbReference type="SAM" id="MobiDB-lite"/>
    </source>
</evidence>
<evidence type="ECO:0000313" key="9">
    <source>
        <dbReference type="Proteomes" id="UP000276991"/>
    </source>
</evidence>
<evidence type="ECO:0000256" key="5">
    <source>
        <dbReference type="RuleBase" id="RU003345"/>
    </source>
</evidence>
<dbReference type="GO" id="GO:0005737">
    <property type="term" value="C:cytoplasm"/>
    <property type="evidence" value="ECO:0007669"/>
    <property type="project" value="TreeGrafter"/>
</dbReference>
<reference evidence="8 9" key="1">
    <citation type="submission" date="2018-08" db="EMBL/GenBank/DDBJ databases">
        <authorList>
            <person name="Laetsch R D."/>
            <person name="Stevens L."/>
            <person name="Kumar S."/>
            <person name="Blaxter L. M."/>
        </authorList>
    </citation>
    <scope>NUCLEOTIDE SEQUENCE [LARGE SCALE GENOMIC DNA]</scope>
</reference>
<dbReference type="InterPro" id="IPR016161">
    <property type="entry name" value="Ald_DH/histidinol_DH"/>
</dbReference>
<dbReference type="PANTHER" id="PTHR43570:SF16">
    <property type="entry name" value="ALDEHYDE DEHYDROGENASE TYPE III, ISOFORM Q"/>
    <property type="match status" value="1"/>
</dbReference>
<dbReference type="CDD" id="cd07087">
    <property type="entry name" value="ALDH_F3-13-14_CALDH-like"/>
    <property type="match status" value="1"/>
</dbReference>
<dbReference type="PROSITE" id="PS00687">
    <property type="entry name" value="ALDEHYDE_DEHYDR_GLU"/>
    <property type="match status" value="1"/>
</dbReference>
<dbReference type="InterPro" id="IPR015590">
    <property type="entry name" value="Aldehyde_DH_dom"/>
</dbReference>
<evidence type="ECO:0000256" key="1">
    <source>
        <dbReference type="ARBA" id="ARBA00009986"/>
    </source>
</evidence>
<proteinExistence type="inferred from homology"/>
<dbReference type="OrthoDB" id="440325at2759"/>
<gene>
    <name evidence="8" type="ORF">NAV_LOCUS1991</name>
</gene>
<feature type="active site" evidence="4">
    <location>
        <position position="229"/>
    </location>
</feature>
<evidence type="ECO:0000259" key="7">
    <source>
        <dbReference type="Pfam" id="PF00171"/>
    </source>
</evidence>
<dbReference type="Gene3D" id="3.40.605.10">
    <property type="entry name" value="Aldehyde Dehydrogenase, Chain A, domain 1"/>
    <property type="match status" value="1"/>
</dbReference>
<protein>
    <recommendedName>
        <fullName evidence="7">Aldehyde dehydrogenase domain-containing protein</fullName>
    </recommendedName>
</protein>
<dbReference type="Proteomes" id="UP000276991">
    <property type="component" value="Unassembled WGS sequence"/>
</dbReference>
<evidence type="ECO:0000256" key="4">
    <source>
        <dbReference type="PROSITE-ProRule" id="PRU10007"/>
    </source>
</evidence>
<dbReference type="GO" id="GO:0004029">
    <property type="term" value="F:aldehyde dehydrogenase (NAD+) activity"/>
    <property type="evidence" value="ECO:0007669"/>
    <property type="project" value="TreeGrafter"/>
</dbReference>
<dbReference type="AlphaFoldDB" id="A0A498S691"/>
<name>A0A498S691_ACAVI</name>
<comment type="similarity">
    <text evidence="1 5">Belongs to the aldehyde dehydrogenase family.</text>
</comment>
<organism evidence="8 9">
    <name type="scientific">Acanthocheilonema viteae</name>
    <name type="common">Filarial nematode worm</name>
    <name type="synonym">Dipetalonema viteae</name>
    <dbReference type="NCBI Taxonomy" id="6277"/>
    <lineage>
        <taxon>Eukaryota</taxon>
        <taxon>Metazoa</taxon>
        <taxon>Ecdysozoa</taxon>
        <taxon>Nematoda</taxon>
        <taxon>Chromadorea</taxon>
        <taxon>Rhabditida</taxon>
        <taxon>Spirurina</taxon>
        <taxon>Spiruromorpha</taxon>
        <taxon>Filarioidea</taxon>
        <taxon>Onchocercidae</taxon>
        <taxon>Acanthocheilonema</taxon>
    </lineage>
</organism>
<evidence type="ECO:0000256" key="3">
    <source>
        <dbReference type="ARBA" id="ARBA00023027"/>
    </source>
</evidence>
<dbReference type="FunFam" id="3.40.309.10:FF:000003">
    <property type="entry name" value="Aldehyde dehydrogenase"/>
    <property type="match status" value="1"/>
</dbReference>
<dbReference type="SUPFAM" id="SSF53720">
    <property type="entry name" value="ALDH-like"/>
    <property type="match status" value="1"/>
</dbReference>
<dbReference type="Pfam" id="PF00171">
    <property type="entry name" value="Aldedh"/>
    <property type="match status" value="1"/>
</dbReference>
<dbReference type="InterPro" id="IPR012394">
    <property type="entry name" value="Aldehyde_DH_NAD(P)"/>
</dbReference>
<keyword evidence="3" id="KW-0520">NAD</keyword>
<keyword evidence="9" id="KW-1185">Reference proteome</keyword>
<keyword evidence="2 5" id="KW-0560">Oxidoreductase</keyword>
<sequence>MAAAASKQDGPYHKLVEEQRAYFFTGITAKLEHRRKQLLNLKRLLIEEGDVLTKAVYNDLKRSSKLTHCLELSLVFVEIDYMLENLKEWSSLEPVRKTFLSLLDTVAVIREPLGVVLIIAPWNYPLSLVLLPLVAAIAAGNTVIVKPSEYAPFTSAALHDLFSHFFDPASLLNLQRKLQRFLAFVSGGVTQTTDLLKEKFDHILYTGNSLVAKIIMVAAAHHLTPVTLELGGKSPVIVESDTNLEVSSRRIVWGKWTNCGQTCIAPDYVLVTETLKTTLVNEFILRLKEFYGSEPEKSDDYSRIINEKHFDRLSSLLARSNGQILYKGGELSRSDLFIPPIIIAVSADDVLMEDEIFGPILPIVTTNGFDEAINFVRSREKPLAVYLFTRSEKKVRQLYAETSSGSVTVNDVTFQFIIDTLPFGGVGQSGMGRYRGKFGFDTFSNHKALLIRGFFADALFAMRYPPFTDKKFKYLKLLIERRRSLPSSLPSWLIRISFLIAGVVFGAVLQVDNVCYLMARSGWGIMGKGKGQLGRAMSNAECDEKGLDSKVSSFLLRDRKKRKEDGRDYPEEVLVCRPSFIHIHRFENESSLEGLTLKMALDDDQKNWNKENIPINSDKATYCQISQNFMHEIRQEVTRQVLAELTIKNLDESDESDEREVCPLNDFQNGDEASTNGTRNEQAGTVSQQPAEDTSSEESVKSFCSDEDWTVSEKISRSIQSKWKPLQRCRRSKCNSNDFSENQEQTAISEDKKCVEEFITPPLCTIPGIELEYKLEECDPKALSKIILPKTSISSGLSREMQIQSEQLLE</sequence>
<evidence type="ECO:0000313" key="8">
    <source>
        <dbReference type="EMBL" id="VBB27161.1"/>
    </source>
</evidence>
<feature type="region of interest" description="Disordered" evidence="6">
    <location>
        <begin position="654"/>
        <end position="702"/>
    </location>
</feature>
<feature type="domain" description="Aldehyde dehydrogenase" evidence="7">
    <location>
        <begin position="28"/>
        <end position="448"/>
    </location>
</feature>
<dbReference type="EMBL" id="UPTC01000191">
    <property type="protein sequence ID" value="VBB27161.1"/>
    <property type="molecule type" value="Genomic_DNA"/>
</dbReference>
<feature type="compositionally biased region" description="Polar residues" evidence="6">
    <location>
        <begin position="666"/>
        <end position="693"/>
    </location>
</feature>
<dbReference type="Gene3D" id="3.40.309.10">
    <property type="entry name" value="Aldehyde Dehydrogenase, Chain A, domain 2"/>
    <property type="match status" value="1"/>
</dbReference>
<dbReference type="InterPro" id="IPR016162">
    <property type="entry name" value="Ald_DH_N"/>
</dbReference>